<dbReference type="GO" id="GO:0016787">
    <property type="term" value="F:hydrolase activity"/>
    <property type="evidence" value="ECO:0007669"/>
    <property type="project" value="UniProtKB-KW"/>
</dbReference>
<protein>
    <submittedName>
        <fullName evidence="3">Alpha/beta fold hydrolase</fullName>
    </submittedName>
</protein>
<evidence type="ECO:0000259" key="2">
    <source>
        <dbReference type="Pfam" id="PF00561"/>
    </source>
</evidence>
<dbReference type="Pfam" id="PF00561">
    <property type="entry name" value="Abhydrolase_1"/>
    <property type="match status" value="1"/>
</dbReference>
<gene>
    <name evidence="3" type="ORF">LVJ82_06165</name>
</gene>
<keyword evidence="1 3" id="KW-0378">Hydrolase</keyword>
<dbReference type="Gene3D" id="3.40.50.1820">
    <property type="entry name" value="alpha/beta hydrolase"/>
    <property type="match status" value="1"/>
</dbReference>
<dbReference type="EMBL" id="CP091511">
    <property type="protein sequence ID" value="UOO90556.1"/>
    <property type="molecule type" value="Genomic_DNA"/>
</dbReference>
<dbReference type="SUPFAM" id="SSF53474">
    <property type="entry name" value="alpha/beta-Hydrolases"/>
    <property type="match status" value="1"/>
</dbReference>
<keyword evidence="4" id="KW-1185">Reference proteome</keyword>
<evidence type="ECO:0000313" key="4">
    <source>
        <dbReference type="Proteomes" id="UP000832011"/>
    </source>
</evidence>
<accession>A0ABY4E474</accession>
<dbReference type="RefSeq" id="WP_058304883.1">
    <property type="nucleotide sequence ID" value="NZ_CABKVG010000005.1"/>
</dbReference>
<dbReference type="InterPro" id="IPR000073">
    <property type="entry name" value="AB_hydrolase_1"/>
</dbReference>
<evidence type="ECO:0000256" key="1">
    <source>
        <dbReference type="ARBA" id="ARBA00022801"/>
    </source>
</evidence>
<dbReference type="InterPro" id="IPR002471">
    <property type="entry name" value="Pept_S9_AS"/>
</dbReference>
<sequence>MLKQPEIVWVDGPTGRLETIYIPAQEDVAVGVAVINHPNPTQGGTNTNKVIQTVAKSLSKQGYHCYLPNLRGVGNSDGVHDYGVGEVDDVLAVIAYAQAAHPEAGKLTVAGFSFGGYVSANVAQHVDIDHLIFLAAAMMKYERHAPPVPHPERVFFVHGNADDVVELEHTYAWCRPQGISVMVMPEAGHFFHGRLIELGQIIDRYGLR</sequence>
<proteinExistence type="predicted"/>
<dbReference type="Proteomes" id="UP000832011">
    <property type="component" value="Chromosome"/>
</dbReference>
<dbReference type="InterPro" id="IPR029058">
    <property type="entry name" value="AB_hydrolase_fold"/>
</dbReference>
<dbReference type="PANTHER" id="PTHR42103:SF2">
    <property type="entry name" value="AB HYDROLASE-1 DOMAIN-CONTAINING PROTEIN"/>
    <property type="match status" value="1"/>
</dbReference>
<reference evidence="3 4" key="1">
    <citation type="journal article" date="2022" name="Res Sq">
        <title>Evolution of multicellular longitudinally dividing oral cavity symbionts (Neisseriaceae).</title>
        <authorList>
            <person name="Nyongesa S."/>
            <person name="Weber P."/>
            <person name="Bernet E."/>
            <person name="Pullido F."/>
            <person name="Nieckarz M."/>
            <person name="Delaby M."/>
            <person name="Nieves C."/>
            <person name="Viehboeck T."/>
            <person name="Krause N."/>
            <person name="Rivera-Millot A."/>
            <person name="Nakamura A."/>
            <person name="Vischer N."/>
            <person name="VanNieuwenhze M."/>
            <person name="Brun Y."/>
            <person name="Cava F."/>
            <person name="Bulgheresi S."/>
            <person name="Veyrier F."/>
        </authorList>
    </citation>
    <scope>NUCLEOTIDE SEQUENCE [LARGE SCALE GENOMIC DNA]</scope>
    <source>
        <strain evidence="3 4">SN4</strain>
    </source>
</reference>
<feature type="domain" description="AB hydrolase-1" evidence="2">
    <location>
        <begin position="44"/>
        <end position="136"/>
    </location>
</feature>
<dbReference type="PROSITE" id="PS00708">
    <property type="entry name" value="PRO_ENDOPEP_SER"/>
    <property type="match status" value="1"/>
</dbReference>
<dbReference type="PANTHER" id="PTHR42103">
    <property type="entry name" value="ALPHA/BETA-HYDROLASES SUPERFAMILY PROTEIN"/>
    <property type="match status" value="1"/>
</dbReference>
<organism evidence="3 4">
    <name type="scientific">Vitreoscilla massiliensis</name>
    <dbReference type="NCBI Taxonomy" id="1689272"/>
    <lineage>
        <taxon>Bacteria</taxon>
        <taxon>Pseudomonadati</taxon>
        <taxon>Pseudomonadota</taxon>
        <taxon>Betaproteobacteria</taxon>
        <taxon>Neisseriales</taxon>
        <taxon>Neisseriaceae</taxon>
        <taxon>Vitreoscilla</taxon>
    </lineage>
</organism>
<evidence type="ECO:0000313" key="3">
    <source>
        <dbReference type="EMBL" id="UOO90556.1"/>
    </source>
</evidence>
<name>A0ABY4E474_9NEIS</name>